<proteinExistence type="predicted"/>
<organism evidence="2 3">
    <name type="scientific">Plectosphaerella plurivora</name>
    <dbReference type="NCBI Taxonomy" id="936078"/>
    <lineage>
        <taxon>Eukaryota</taxon>
        <taxon>Fungi</taxon>
        <taxon>Dikarya</taxon>
        <taxon>Ascomycota</taxon>
        <taxon>Pezizomycotina</taxon>
        <taxon>Sordariomycetes</taxon>
        <taxon>Hypocreomycetidae</taxon>
        <taxon>Glomerellales</taxon>
        <taxon>Plectosphaerellaceae</taxon>
        <taxon>Plectosphaerella</taxon>
    </lineage>
</organism>
<gene>
    <name evidence="2" type="ORF">F5X68DRAFT_225779</name>
</gene>
<dbReference type="InterPro" id="IPR029063">
    <property type="entry name" value="SAM-dependent_MTases_sf"/>
</dbReference>
<dbReference type="Proteomes" id="UP000770015">
    <property type="component" value="Unassembled WGS sequence"/>
</dbReference>
<accession>A0A9P9A3I4</accession>
<dbReference type="SUPFAM" id="SSF53335">
    <property type="entry name" value="S-adenosyl-L-methionine-dependent methyltransferases"/>
    <property type="match status" value="1"/>
</dbReference>
<keyword evidence="3" id="KW-1185">Reference proteome</keyword>
<name>A0A9P9A3I4_9PEZI</name>
<dbReference type="OrthoDB" id="407477at2759"/>
<keyword evidence="1" id="KW-1133">Transmembrane helix</keyword>
<evidence type="ECO:0000313" key="3">
    <source>
        <dbReference type="Proteomes" id="UP000770015"/>
    </source>
</evidence>
<evidence type="ECO:0000313" key="2">
    <source>
        <dbReference type="EMBL" id="KAH6663290.1"/>
    </source>
</evidence>
<keyword evidence="1" id="KW-0812">Transmembrane</keyword>
<protein>
    <submittedName>
        <fullName evidence="2">Hard-surface induced protein</fullName>
    </submittedName>
</protein>
<keyword evidence="1" id="KW-0472">Membrane</keyword>
<feature type="transmembrane region" description="Helical" evidence="1">
    <location>
        <begin position="12"/>
        <end position="29"/>
    </location>
</feature>
<dbReference type="EMBL" id="JAGSXJ010000043">
    <property type="protein sequence ID" value="KAH6663290.1"/>
    <property type="molecule type" value="Genomic_DNA"/>
</dbReference>
<comment type="caution">
    <text evidence="2">The sequence shown here is derived from an EMBL/GenBank/DDBJ whole genome shotgun (WGS) entry which is preliminary data.</text>
</comment>
<dbReference type="Gene3D" id="3.40.50.150">
    <property type="entry name" value="Vaccinia Virus protein VP39"/>
    <property type="match status" value="1"/>
</dbReference>
<dbReference type="AlphaFoldDB" id="A0A9P9A3I4"/>
<evidence type="ECO:0000256" key="1">
    <source>
        <dbReference type="SAM" id="Phobius"/>
    </source>
</evidence>
<sequence>MLLKPILVSQRDGRAVVFCIAMAFIIILFKMTGQPVEASAPKATWRWGTTDPIPSAASTRPSFRDLAAQSRSPKVTKNDYYLMYEKYFPSMRDRPLKFLEIGLGCEAFHPPALSPRHAQRVTPDISGVGSSYHTYTSYFSKLSLTYIEPNPDCARAFSARHDKALIFPGNPSDEAFLDRFSHESTVHGLFDVVVHDGALATDGAQERGLRDLWRVVKPGGVYIVEGIQGWAAGGEPAGRKRSFVDFVNGILWEDVMLQGGEVRDIDCMKGICAFFKKA</sequence>
<reference evidence="2" key="1">
    <citation type="journal article" date="2021" name="Nat. Commun.">
        <title>Genetic determinants of endophytism in the Arabidopsis root mycobiome.</title>
        <authorList>
            <person name="Mesny F."/>
            <person name="Miyauchi S."/>
            <person name="Thiergart T."/>
            <person name="Pickel B."/>
            <person name="Atanasova L."/>
            <person name="Karlsson M."/>
            <person name="Huettel B."/>
            <person name="Barry K.W."/>
            <person name="Haridas S."/>
            <person name="Chen C."/>
            <person name="Bauer D."/>
            <person name="Andreopoulos W."/>
            <person name="Pangilinan J."/>
            <person name="LaButti K."/>
            <person name="Riley R."/>
            <person name="Lipzen A."/>
            <person name="Clum A."/>
            <person name="Drula E."/>
            <person name="Henrissat B."/>
            <person name="Kohler A."/>
            <person name="Grigoriev I.V."/>
            <person name="Martin F.M."/>
            <person name="Hacquard S."/>
        </authorList>
    </citation>
    <scope>NUCLEOTIDE SEQUENCE</scope>
    <source>
        <strain evidence="2">MPI-SDFR-AT-0117</strain>
    </source>
</reference>